<dbReference type="PANTHER" id="PTHR11012">
    <property type="entry name" value="PROTEIN KINASE-LIKE DOMAIN-CONTAINING"/>
    <property type="match status" value="1"/>
</dbReference>
<evidence type="ECO:0000259" key="1">
    <source>
        <dbReference type="SMART" id="SM00587"/>
    </source>
</evidence>
<dbReference type="Pfam" id="PF02958">
    <property type="entry name" value="EcKL"/>
    <property type="match status" value="1"/>
</dbReference>
<proteinExistence type="predicted"/>
<dbReference type="InterPro" id="IPR004119">
    <property type="entry name" value="EcKL"/>
</dbReference>
<dbReference type="KEGG" id="btab:109042414"/>
<sequence>MDWLNKNELRRVLQKQIPHLSDDDILSYKVEEESSKGNNYSSRIFRIVVHMKEEGTSQPKYLALFSKAVINNAFGRTLKETGILAKEHLIYDSIIPKINAFLDNDFVSPIPYHSPQLGTIILEDLCDKGYKLINRIERLDYPKAVLVLRKLAKLHAASVALHKVEPELVEEAGKEIGLDETFKEQFVTFLDNALALVADRLVRWSEIEDHQKYAQGIRDVQKTFYTKMLRAREIPSKMLHVLNHGDLWLTNILFKFDDKNNSVKDCKFVDFQLSSYASPVIDLHYLLAANVQFHVFENSQEALLQEYLQALNTFLIEFNTNVTLSYEDLKAEYDRTQIVSFYAGIVILIPVLADPEQATDFSNYSDAEMEETSVFDGIVDSKYYRKELPKYLKYYKDKGILN</sequence>
<dbReference type="InterPro" id="IPR011009">
    <property type="entry name" value="Kinase-like_dom_sf"/>
</dbReference>
<evidence type="ECO:0000313" key="3">
    <source>
        <dbReference type="Proteomes" id="UP001152759"/>
    </source>
</evidence>
<evidence type="ECO:0000313" key="2">
    <source>
        <dbReference type="EMBL" id="CAH0391899.1"/>
    </source>
</evidence>
<name>A0A9P0AHH8_BEMTA</name>
<reference evidence="2" key="1">
    <citation type="submission" date="2021-12" db="EMBL/GenBank/DDBJ databases">
        <authorList>
            <person name="King R."/>
        </authorList>
    </citation>
    <scope>NUCLEOTIDE SEQUENCE</scope>
</reference>
<dbReference type="SMART" id="SM00587">
    <property type="entry name" value="CHK"/>
    <property type="match status" value="1"/>
</dbReference>
<dbReference type="InterPro" id="IPR015897">
    <property type="entry name" value="CHK_kinase-like"/>
</dbReference>
<dbReference type="AlphaFoldDB" id="A0A9P0AHH8"/>
<dbReference type="PANTHER" id="PTHR11012:SF56">
    <property type="entry name" value="CHK KINASE-LIKE DOMAIN-CONTAINING PROTEIN-RELATED"/>
    <property type="match status" value="1"/>
</dbReference>
<keyword evidence="3" id="KW-1185">Reference proteome</keyword>
<organism evidence="2 3">
    <name type="scientific">Bemisia tabaci</name>
    <name type="common">Sweetpotato whitefly</name>
    <name type="synonym">Aleurodes tabaci</name>
    <dbReference type="NCBI Taxonomy" id="7038"/>
    <lineage>
        <taxon>Eukaryota</taxon>
        <taxon>Metazoa</taxon>
        <taxon>Ecdysozoa</taxon>
        <taxon>Arthropoda</taxon>
        <taxon>Hexapoda</taxon>
        <taxon>Insecta</taxon>
        <taxon>Pterygota</taxon>
        <taxon>Neoptera</taxon>
        <taxon>Paraneoptera</taxon>
        <taxon>Hemiptera</taxon>
        <taxon>Sternorrhyncha</taxon>
        <taxon>Aleyrodoidea</taxon>
        <taxon>Aleyrodidae</taxon>
        <taxon>Aleyrodinae</taxon>
        <taxon>Bemisia</taxon>
    </lineage>
</organism>
<dbReference type="Proteomes" id="UP001152759">
    <property type="component" value="Chromosome 6"/>
</dbReference>
<dbReference type="Gene3D" id="3.90.1200.10">
    <property type="match status" value="1"/>
</dbReference>
<feature type="domain" description="CHK kinase-like" evidence="1">
    <location>
        <begin position="120"/>
        <end position="317"/>
    </location>
</feature>
<protein>
    <recommendedName>
        <fullName evidence="1">CHK kinase-like domain-containing protein</fullName>
    </recommendedName>
</protein>
<gene>
    <name evidence="2" type="ORF">BEMITA_LOCUS10477</name>
</gene>
<dbReference type="EMBL" id="OU963867">
    <property type="protein sequence ID" value="CAH0391899.1"/>
    <property type="molecule type" value="Genomic_DNA"/>
</dbReference>
<dbReference type="SUPFAM" id="SSF56112">
    <property type="entry name" value="Protein kinase-like (PK-like)"/>
    <property type="match status" value="1"/>
</dbReference>
<accession>A0A9P0AHH8</accession>